<evidence type="ECO:0000313" key="1">
    <source>
        <dbReference type="EMBL" id="UWZ86418.1"/>
    </source>
</evidence>
<gene>
    <name evidence="1" type="ORF">MOP44_10845</name>
</gene>
<dbReference type="RefSeq" id="WP_260796058.1">
    <property type="nucleotide sequence ID" value="NZ_CP093313.1"/>
</dbReference>
<name>A0A9J7BX35_9BACT</name>
<dbReference type="AlphaFoldDB" id="A0A9J7BX35"/>
<reference evidence="1" key="1">
    <citation type="submission" date="2021-04" db="EMBL/GenBank/DDBJ databases">
        <title>Phylogenetic analysis of Acidobacteriaceae.</title>
        <authorList>
            <person name="Qiu L."/>
            <person name="Zhang Q."/>
        </authorList>
    </citation>
    <scope>NUCLEOTIDE SEQUENCE</scope>
    <source>
        <strain evidence="1">DSM 25168</strain>
    </source>
</reference>
<sequence length="67" mass="7565">MTIIPDMRERVHVKGRRGLFIVVSIEEHTAHVMALEGAPRVVAVPLNEIELADRMDPRPHKDEQGSI</sequence>
<dbReference type="Proteomes" id="UP001059380">
    <property type="component" value="Chromosome"/>
</dbReference>
<proteinExistence type="predicted"/>
<dbReference type="KEGG" id="orp:MOP44_10845"/>
<organism evidence="1 2">
    <name type="scientific">Occallatibacter riparius</name>
    <dbReference type="NCBI Taxonomy" id="1002689"/>
    <lineage>
        <taxon>Bacteria</taxon>
        <taxon>Pseudomonadati</taxon>
        <taxon>Acidobacteriota</taxon>
        <taxon>Terriglobia</taxon>
        <taxon>Terriglobales</taxon>
        <taxon>Acidobacteriaceae</taxon>
        <taxon>Occallatibacter</taxon>
    </lineage>
</organism>
<keyword evidence="2" id="KW-1185">Reference proteome</keyword>
<evidence type="ECO:0000313" key="2">
    <source>
        <dbReference type="Proteomes" id="UP001059380"/>
    </source>
</evidence>
<dbReference type="EMBL" id="CP093313">
    <property type="protein sequence ID" value="UWZ86418.1"/>
    <property type="molecule type" value="Genomic_DNA"/>
</dbReference>
<accession>A0A9J7BX35</accession>
<protein>
    <submittedName>
        <fullName evidence="1">Uncharacterized protein</fullName>
    </submittedName>
</protein>